<proteinExistence type="predicted"/>
<reference evidence="1" key="2">
    <citation type="journal article" date="2015" name="Data Brief">
        <title>Shoot transcriptome of the giant reed, Arundo donax.</title>
        <authorList>
            <person name="Barrero R.A."/>
            <person name="Guerrero F.D."/>
            <person name="Moolhuijzen P."/>
            <person name="Goolsby J.A."/>
            <person name="Tidwell J."/>
            <person name="Bellgard S.E."/>
            <person name="Bellgard M.I."/>
        </authorList>
    </citation>
    <scope>NUCLEOTIDE SEQUENCE</scope>
    <source>
        <tissue evidence="1">Shoot tissue taken approximately 20 cm above the soil surface</tissue>
    </source>
</reference>
<protein>
    <submittedName>
        <fullName evidence="1">Uncharacterized protein</fullName>
    </submittedName>
</protein>
<dbReference type="AlphaFoldDB" id="A0A0A9BDS9"/>
<organism evidence="1">
    <name type="scientific">Arundo donax</name>
    <name type="common">Giant reed</name>
    <name type="synonym">Donax arundinaceus</name>
    <dbReference type="NCBI Taxonomy" id="35708"/>
    <lineage>
        <taxon>Eukaryota</taxon>
        <taxon>Viridiplantae</taxon>
        <taxon>Streptophyta</taxon>
        <taxon>Embryophyta</taxon>
        <taxon>Tracheophyta</taxon>
        <taxon>Spermatophyta</taxon>
        <taxon>Magnoliopsida</taxon>
        <taxon>Liliopsida</taxon>
        <taxon>Poales</taxon>
        <taxon>Poaceae</taxon>
        <taxon>PACMAD clade</taxon>
        <taxon>Arundinoideae</taxon>
        <taxon>Arundineae</taxon>
        <taxon>Arundo</taxon>
    </lineage>
</organism>
<name>A0A0A9BDS9_ARUDO</name>
<evidence type="ECO:0000313" key="1">
    <source>
        <dbReference type="EMBL" id="JAD61486.1"/>
    </source>
</evidence>
<dbReference type="EMBL" id="GBRH01236409">
    <property type="protein sequence ID" value="JAD61486.1"/>
    <property type="molecule type" value="Transcribed_RNA"/>
</dbReference>
<sequence>MRVALGQDGLHSVRVNECDESEHALLLVWDAHILHRPVHAEVVGHGLLAEGGVGPKCQVDLSRRGAVDEVAAVHPR</sequence>
<accession>A0A0A9BDS9</accession>
<reference evidence="1" key="1">
    <citation type="submission" date="2014-09" db="EMBL/GenBank/DDBJ databases">
        <authorList>
            <person name="Magalhaes I.L.F."/>
            <person name="Oliveira U."/>
            <person name="Santos F.R."/>
            <person name="Vidigal T.H.D.A."/>
            <person name="Brescovit A.D."/>
            <person name="Santos A.J."/>
        </authorList>
    </citation>
    <scope>NUCLEOTIDE SEQUENCE</scope>
    <source>
        <tissue evidence="1">Shoot tissue taken approximately 20 cm above the soil surface</tissue>
    </source>
</reference>